<protein>
    <submittedName>
        <fullName evidence="2">Uncharacterized protein</fullName>
    </submittedName>
</protein>
<sequence>MAFPTPPGVVTPISLPTVSVSLPLSLLFGFSPRQFGFERYTYAEVVRETRSGKPFAVWDGSSAISASVDFDLADTVAAAQGLVPENLDTFQDCPIVEPDDKKSNASLTPLSSPPTSQNSSPLSSPPPSPGLSQKKRKRKTRRSKRTGMGNPSTADPLPKPNNTQKASTARGHVSRREKRTRTREEQGPIGYKTRSSVGEKMINASLPVTADFDSYSISKETSGYLSNPNRVNNSKKEWTLQELSS</sequence>
<evidence type="ECO:0000256" key="1">
    <source>
        <dbReference type="SAM" id="MobiDB-lite"/>
    </source>
</evidence>
<dbReference type="EMBL" id="ML180753">
    <property type="protein sequence ID" value="THU76696.1"/>
    <property type="molecule type" value="Genomic_DNA"/>
</dbReference>
<feature type="compositionally biased region" description="Basic residues" evidence="1">
    <location>
        <begin position="172"/>
        <end position="181"/>
    </location>
</feature>
<dbReference type="AlphaFoldDB" id="A0A4S8KM54"/>
<feature type="compositionally biased region" description="Basic residues" evidence="1">
    <location>
        <begin position="133"/>
        <end position="145"/>
    </location>
</feature>
<organism evidence="2 3">
    <name type="scientific">Dendrothele bispora (strain CBS 962.96)</name>
    <dbReference type="NCBI Taxonomy" id="1314807"/>
    <lineage>
        <taxon>Eukaryota</taxon>
        <taxon>Fungi</taxon>
        <taxon>Dikarya</taxon>
        <taxon>Basidiomycota</taxon>
        <taxon>Agaricomycotina</taxon>
        <taxon>Agaricomycetes</taxon>
        <taxon>Agaricomycetidae</taxon>
        <taxon>Agaricales</taxon>
        <taxon>Agaricales incertae sedis</taxon>
        <taxon>Dendrothele</taxon>
    </lineage>
</organism>
<dbReference type="Proteomes" id="UP000297245">
    <property type="component" value="Unassembled WGS sequence"/>
</dbReference>
<proteinExistence type="predicted"/>
<gene>
    <name evidence="2" type="ORF">K435DRAFT_878835</name>
</gene>
<name>A0A4S8KM54_DENBC</name>
<reference evidence="2 3" key="1">
    <citation type="journal article" date="2019" name="Nat. Ecol. Evol.">
        <title>Megaphylogeny resolves global patterns of mushroom evolution.</title>
        <authorList>
            <person name="Varga T."/>
            <person name="Krizsan K."/>
            <person name="Foldi C."/>
            <person name="Dima B."/>
            <person name="Sanchez-Garcia M."/>
            <person name="Sanchez-Ramirez S."/>
            <person name="Szollosi G.J."/>
            <person name="Szarkandi J.G."/>
            <person name="Papp V."/>
            <person name="Albert L."/>
            <person name="Andreopoulos W."/>
            <person name="Angelini C."/>
            <person name="Antonin V."/>
            <person name="Barry K.W."/>
            <person name="Bougher N.L."/>
            <person name="Buchanan P."/>
            <person name="Buyck B."/>
            <person name="Bense V."/>
            <person name="Catcheside P."/>
            <person name="Chovatia M."/>
            <person name="Cooper J."/>
            <person name="Damon W."/>
            <person name="Desjardin D."/>
            <person name="Finy P."/>
            <person name="Geml J."/>
            <person name="Haridas S."/>
            <person name="Hughes K."/>
            <person name="Justo A."/>
            <person name="Karasinski D."/>
            <person name="Kautmanova I."/>
            <person name="Kiss B."/>
            <person name="Kocsube S."/>
            <person name="Kotiranta H."/>
            <person name="LaButti K.M."/>
            <person name="Lechner B.E."/>
            <person name="Liimatainen K."/>
            <person name="Lipzen A."/>
            <person name="Lukacs Z."/>
            <person name="Mihaltcheva S."/>
            <person name="Morgado L.N."/>
            <person name="Niskanen T."/>
            <person name="Noordeloos M.E."/>
            <person name="Ohm R.A."/>
            <person name="Ortiz-Santana B."/>
            <person name="Ovrebo C."/>
            <person name="Racz N."/>
            <person name="Riley R."/>
            <person name="Savchenko A."/>
            <person name="Shiryaev A."/>
            <person name="Soop K."/>
            <person name="Spirin V."/>
            <person name="Szebenyi C."/>
            <person name="Tomsovsky M."/>
            <person name="Tulloss R.E."/>
            <person name="Uehling J."/>
            <person name="Grigoriev I.V."/>
            <person name="Vagvolgyi C."/>
            <person name="Papp T."/>
            <person name="Martin F.M."/>
            <person name="Miettinen O."/>
            <person name="Hibbett D.S."/>
            <person name="Nagy L.G."/>
        </authorList>
    </citation>
    <scope>NUCLEOTIDE SEQUENCE [LARGE SCALE GENOMIC DNA]</scope>
    <source>
        <strain evidence="2 3">CBS 962.96</strain>
    </source>
</reference>
<evidence type="ECO:0000313" key="2">
    <source>
        <dbReference type="EMBL" id="THU76696.1"/>
    </source>
</evidence>
<keyword evidence="3" id="KW-1185">Reference proteome</keyword>
<accession>A0A4S8KM54</accession>
<evidence type="ECO:0000313" key="3">
    <source>
        <dbReference type="Proteomes" id="UP000297245"/>
    </source>
</evidence>
<feature type="region of interest" description="Disordered" evidence="1">
    <location>
        <begin position="90"/>
        <end position="200"/>
    </location>
</feature>
<feature type="compositionally biased region" description="Low complexity" evidence="1">
    <location>
        <begin position="104"/>
        <end position="122"/>
    </location>
</feature>